<sequence length="934" mass="103211">MDDLEQSIHFAQTVVDALPPDHPELFWCLRALGTRLCEKSTITGLATDFEETVGVISQEIDATLQDQERAISLASMATALGAKYTKTGVRDELEQAIGMGRRACELAGTNHPERADIINELGNLLGQRSLISGSPNDLEEAIQLVREAVELAVDNVPTRAVCLNSLGLLLSNRYIATGALVDLDEAISMTRQAVDIPSPNSTMRSVRLSNLGSQLQQRYLRVGEVDDLDESIRLSREALDLLPKHHSNRPIYQHNIGVKLIRKYGSTKKIDYRNDGLQLLRLAIEATAADHPSRPIYLQSLASSLADNLPTGQSMRGAFDDVEELVVVAREGRDALPDDDPLHGDLSYSLGVGYLARCLTVGADNLDEAISCFLSTLHQGNAATLSRIQAGMSLVQIIPAEETFGWNQRYEVASLIMDLVPRLTPRFFDSDDKQNVLAEVAGLASDVAAVALQAEKGVLTALSLIERGLSLLTGTIEEMRTDVSELREKHPELAEQFDSIRNELDTPTSARALSESAPIFKEIRALRRHDAGKGFDELVDRIRELPGFETFVRGPGLKEMLTATDHGFMAIINVSIMHCDAILISPDRLQNIPLDDLSIEDINANVQMGDLGSIRVLEWLWDAIAAPVLNAFGFTQPPLDNDSWPHAWWVPTGLLRQFPLHAAGRHRKSSSQAVLDRVMSSYASSIKAIVYGRRRRRSLNGSCKAVLVAMERTTGHSTLPFAIREVEMISGICPSLGLEPVEPGRRKEDVTIELRDCKIFHFAGHGHTEPGDPLKSYLCLGDGKADPLRVTELIDLNLKQHPPFLAYLSACGTGRIQQERFMDENVHLISAFQLAGFRHVIGTLWEVTDEICVEMAKLVYEGMIQGHMSDDSVCRGLHMASRKHRDDWLDTLGANERMEREATKDASRGSMLGNKRTRDKRMRVRRHVGLAEGG</sequence>
<protein>
    <recommendedName>
        <fullName evidence="3">CHAT domain-containing protein</fullName>
    </recommendedName>
</protein>
<dbReference type="InterPro" id="IPR011990">
    <property type="entry name" value="TPR-like_helical_dom_sf"/>
</dbReference>
<gene>
    <name evidence="4" type="ORF">NPX13_g10090</name>
</gene>
<evidence type="ECO:0000313" key="4">
    <source>
        <dbReference type="EMBL" id="KAJ3556651.1"/>
    </source>
</evidence>
<comment type="caution">
    <text evidence="4">The sequence shown here is derived from an EMBL/GenBank/DDBJ whole genome shotgun (WGS) entry which is preliminary data.</text>
</comment>
<evidence type="ECO:0000256" key="1">
    <source>
        <dbReference type="SAM" id="Coils"/>
    </source>
</evidence>
<dbReference type="Pfam" id="PF12770">
    <property type="entry name" value="CHAT"/>
    <property type="match status" value="1"/>
</dbReference>
<dbReference type="Pfam" id="PF13374">
    <property type="entry name" value="TPR_10"/>
    <property type="match status" value="1"/>
</dbReference>
<keyword evidence="1" id="KW-0175">Coiled coil</keyword>
<dbReference type="PANTHER" id="PTHR19959">
    <property type="entry name" value="KINESIN LIGHT CHAIN"/>
    <property type="match status" value="1"/>
</dbReference>
<name>A0A9W8N568_9PEZI</name>
<dbReference type="PANTHER" id="PTHR19959:SF119">
    <property type="entry name" value="FUNGAL LIPASE-LIKE DOMAIN-CONTAINING PROTEIN"/>
    <property type="match status" value="1"/>
</dbReference>
<accession>A0A9W8N568</accession>
<dbReference type="AlphaFoldDB" id="A0A9W8N568"/>
<dbReference type="Proteomes" id="UP001148614">
    <property type="component" value="Unassembled WGS sequence"/>
</dbReference>
<organism evidence="4 5">
    <name type="scientific">Xylaria arbuscula</name>
    <dbReference type="NCBI Taxonomy" id="114810"/>
    <lineage>
        <taxon>Eukaryota</taxon>
        <taxon>Fungi</taxon>
        <taxon>Dikarya</taxon>
        <taxon>Ascomycota</taxon>
        <taxon>Pezizomycotina</taxon>
        <taxon>Sordariomycetes</taxon>
        <taxon>Xylariomycetidae</taxon>
        <taxon>Xylariales</taxon>
        <taxon>Xylariaceae</taxon>
        <taxon>Xylaria</taxon>
    </lineage>
</organism>
<feature type="domain" description="CHAT" evidence="3">
    <location>
        <begin position="616"/>
        <end position="875"/>
    </location>
</feature>
<dbReference type="SUPFAM" id="SSF48452">
    <property type="entry name" value="TPR-like"/>
    <property type="match status" value="1"/>
</dbReference>
<dbReference type="InterPro" id="IPR024983">
    <property type="entry name" value="CHAT_dom"/>
</dbReference>
<reference evidence="4" key="1">
    <citation type="submission" date="2022-07" db="EMBL/GenBank/DDBJ databases">
        <title>Genome Sequence of Xylaria arbuscula.</title>
        <authorList>
            <person name="Buettner E."/>
        </authorList>
    </citation>
    <scope>NUCLEOTIDE SEQUENCE</scope>
    <source>
        <strain evidence="4">VT107</strain>
    </source>
</reference>
<feature type="coiled-coil region" evidence="1">
    <location>
        <begin position="469"/>
        <end position="503"/>
    </location>
</feature>
<keyword evidence="5" id="KW-1185">Reference proteome</keyword>
<evidence type="ECO:0000259" key="3">
    <source>
        <dbReference type="Pfam" id="PF12770"/>
    </source>
</evidence>
<evidence type="ECO:0000256" key="2">
    <source>
        <dbReference type="SAM" id="MobiDB-lite"/>
    </source>
</evidence>
<dbReference type="Gene3D" id="1.25.40.10">
    <property type="entry name" value="Tetratricopeptide repeat domain"/>
    <property type="match status" value="1"/>
</dbReference>
<evidence type="ECO:0000313" key="5">
    <source>
        <dbReference type="Proteomes" id="UP001148614"/>
    </source>
</evidence>
<dbReference type="EMBL" id="JANPWZ010002712">
    <property type="protein sequence ID" value="KAJ3556651.1"/>
    <property type="molecule type" value="Genomic_DNA"/>
</dbReference>
<dbReference type="VEuPathDB" id="FungiDB:F4678DRAFT_413442"/>
<feature type="region of interest" description="Disordered" evidence="2">
    <location>
        <begin position="899"/>
        <end position="918"/>
    </location>
</feature>
<proteinExistence type="predicted"/>